<evidence type="ECO:0000313" key="17">
    <source>
        <dbReference type="Proteomes" id="UP000317093"/>
    </source>
</evidence>
<feature type="transmembrane region" description="Helical" evidence="12">
    <location>
        <begin position="386"/>
        <end position="409"/>
    </location>
</feature>
<dbReference type="EMBL" id="CP036279">
    <property type="protein sequence ID" value="QDU63980.1"/>
    <property type="molecule type" value="Genomic_DNA"/>
</dbReference>
<evidence type="ECO:0000256" key="5">
    <source>
        <dbReference type="ARBA" id="ARBA00022741"/>
    </source>
</evidence>
<keyword evidence="9 12" id="KW-0472">Membrane</keyword>
<feature type="compositionally biased region" description="Acidic residues" evidence="11">
    <location>
        <begin position="473"/>
        <end position="484"/>
    </location>
</feature>
<evidence type="ECO:0000256" key="9">
    <source>
        <dbReference type="ARBA" id="ARBA00023136"/>
    </source>
</evidence>
<dbReference type="Pfam" id="PF00005">
    <property type="entry name" value="ABC_tran"/>
    <property type="match status" value="1"/>
</dbReference>
<evidence type="ECO:0000256" key="3">
    <source>
        <dbReference type="ARBA" id="ARBA00022475"/>
    </source>
</evidence>
<feature type="domain" description="ABC transporter" evidence="13">
    <location>
        <begin position="499"/>
        <end position="732"/>
    </location>
</feature>
<evidence type="ECO:0000256" key="2">
    <source>
        <dbReference type="ARBA" id="ARBA00022448"/>
    </source>
</evidence>
<evidence type="ECO:0000256" key="8">
    <source>
        <dbReference type="ARBA" id="ARBA00022989"/>
    </source>
</evidence>
<dbReference type="OrthoDB" id="9762778at2"/>
<gene>
    <name evidence="16" type="primary">apxIB_1</name>
    <name evidence="16" type="ORF">Pan216_48610</name>
</gene>
<comment type="subcellular location">
    <subcellularLocation>
        <location evidence="1">Cell membrane</location>
        <topology evidence="1">Multi-pass membrane protein</topology>
    </subcellularLocation>
</comment>
<dbReference type="PANTHER" id="PTHR24221">
    <property type="entry name" value="ATP-BINDING CASSETTE SUB-FAMILY B"/>
    <property type="match status" value="1"/>
</dbReference>
<feature type="transmembrane region" description="Helical" evidence="12">
    <location>
        <begin position="280"/>
        <end position="300"/>
    </location>
</feature>
<dbReference type="GO" id="GO:0034040">
    <property type="term" value="F:ATPase-coupled lipid transmembrane transporter activity"/>
    <property type="evidence" value="ECO:0007669"/>
    <property type="project" value="TreeGrafter"/>
</dbReference>
<feature type="domain" description="ABC transmembrane type-1" evidence="14">
    <location>
        <begin position="166"/>
        <end position="447"/>
    </location>
</feature>
<evidence type="ECO:0000256" key="1">
    <source>
        <dbReference type="ARBA" id="ARBA00004651"/>
    </source>
</evidence>
<feature type="region of interest" description="Disordered" evidence="11">
    <location>
        <begin position="469"/>
        <end position="494"/>
    </location>
</feature>
<dbReference type="Pfam" id="PF03412">
    <property type="entry name" value="Peptidase_C39"/>
    <property type="match status" value="1"/>
</dbReference>
<accession>A0A518BAG5</accession>
<dbReference type="PROSITE" id="PS50893">
    <property type="entry name" value="ABC_TRANSPORTER_2"/>
    <property type="match status" value="1"/>
</dbReference>
<feature type="transmembrane region" description="Helical" evidence="12">
    <location>
        <begin position="165"/>
        <end position="189"/>
    </location>
</feature>
<protein>
    <submittedName>
        <fullName evidence="16">Toxin RTX-I translocation ATP-binding protein</fullName>
    </submittedName>
</protein>
<keyword evidence="6 16" id="KW-0067">ATP-binding</keyword>
<dbReference type="Gene3D" id="3.40.50.300">
    <property type="entry name" value="P-loop containing nucleotide triphosphate hydrolases"/>
    <property type="match status" value="1"/>
</dbReference>
<evidence type="ECO:0000259" key="15">
    <source>
        <dbReference type="PROSITE" id="PS50990"/>
    </source>
</evidence>
<dbReference type="Pfam" id="PF00664">
    <property type="entry name" value="ABC_membrane"/>
    <property type="match status" value="1"/>
</dbReference>
<dbReference type="GO" id="GO:0005886">
    <property type="term" value="C:plasma membrane"/>
    <property type="evidence" value="ECO:0007669"/>
    <property type="project" value="UniProtKB-SubCell"/>
</dbReference>
<evidence type="ECO:0000256" key="4">
    <source>
        <dbReference type="ARBA" id="ARBA00022692"/>
    </source>
</evidence>
<reference evidence="16 17" key="1">
    <citation type="submission" date="2019-02" db="EMBL/GenBank/DDBJ databases">
        <title>Deep-cultivation of Planctomycetes and their phenomic and genomic characterization uncovers novel biology.</title>
        <authorList>
            <person name="Wiegand S."/>
            <person name="Jogler M."/>
            <person name="Boedeker C."/>
            <person name="Pinto D."/>
            <person name="Vollmers J."/>
            <person name="Rivas-Marin E."/>
            <person name="Kohn T."/>
            <person name="Peeters S.H."/>
            <person name="Heuer A."/>
            <person name="Rast P."/>
            <person name="Oberbeckmann S."/>
            <person name="Bunk B."/>
            <person name="Jeske O."/>
            <person name="Meyerdierks A."/>
            <person name="Storesund J.E."/>
            <person name="Kallscheuer N."/>
            <person name="Luecker S."/>
            <person name="Lage O.M."/>
            <person name="Pohl T."/>
            <person name="Merkel B.J."/>
            <person name="Hornburger P."/>
            <person name="Mueller R.-W."/>
            <person name="Bruemmer F."/>
            <person name="Labrenz M."/>
            <person name="Spormann A.M."/>
            <person name="Op den Camp H."/>
            <person name="Overmann J."/>
            <person name="Amann R."/>
            <person name="Jetten M.S.M."/>
            <person name="Mascher T."/>
            <person name="Medema M.H."/>
            <person name="Devos D.P."/>
            <person name="Kaster A.-K."/>
            <person name="Ovreas L."/>
            <person name="Rohde M."/>
            <person name="Galperin M.Y."/>
            <person name="Jogler C."/>
        </authorList>
    </citation>
    <scope>NUCLEOTIDE SEQUENCE [LARGE SCALE GENOMIC DNA]</scope>
    <source>
        <strain evidence="16 17">Pan216</strain>
    </source>
</reference>
<dbReference type="InterPro" id="IPR036640">
    <property type="entry name" value="ABC1_TM_sf"/>
</dbReference>
<evidence type="ECO:0000256" key="11">
    <source>
        <dbReference type="SAM" id="MobiDB-lite"/>
    </source>
</evidence>
<keyword evidence="17" id="KW-1185">Reference proteome</keyword>
<dbReference type="GO" id="GO:0043213">
    <property type="term" value="P:bacteriocin transport"/>
    <property type="evidence" value="ECO:0007669"/>
    <property type="project" value="UniProtKB-KW"/>
</dbReference>
<feature type="domain" description="Peptidase C39" evidence="15">
    <location>
        <begin position="16"/>
        <end position="135"/>
    </location>
</feature>
<dbReference type="InterPro" id="IPR017871">
    <property type="entry name" value="ABC_transporter-like_CS"/>
</dbReference>
<keyword evidence="7" id="KW-0653">Protein transport</keyword>
<keyword evidence="10" id="KW-0080">Bacteriocin transport</keyword>
<evidence type="ECO:0000259" key="13">
    <source>
        <dbReference type="PROSITE" id="PS50893"/>
    </source>
</evidence>
<dbReference type="SUPFAM" id="SSF90123">
    <property type="entry name" value="ABC transporter transmembrane region"/>
    <property type="match status" value="1"/>
</dbReference>
<dbReference type="InterPro" id="IPR005074">
    <property type="entry name" value="Peptidase_C39"/>
</dbReference>
<dbReference type="RefSeq" id="WP_145261854.1">
    <property type="nucleotide sequence ID" value="NZ_CP036279.1"/>
</dbReference>
<dbReference type="PROSITE" id="PS50929">
    <property type="entry name" value="ABC_TM1F"/>
    <property type="match status" value="1"/>
</dbReference>
<feature type="transmembrane region" description="Helical" evidence="12">
    <location>
        <begin position="201"/>
        <end position="222"/>
    </location>
</feature>
<dbReference type="AlphaFoldDB" id="A0A518BAG5"/>
<evidence type="ECO:0000313" key="16">
    <source>
        <dbReference type="EMBL" id="QDU63980.1"/>
    </source>
</evidence>
<dbReference type="SMART" id="SM00382">
    <property type="entry name" value="AAA"/>
    <property type="match status" value="1"/>
</dbReference>
<dbReference type="PROSITE" id="PS50990">
    <property type="entry name" value="PEPTIDASE_C39"/>
    <property type="match status" value="1"/>
</dbReference>
<evidence type="ECO:0000259" key="14">
    <source>
        <dbReference type="PROSITE" id="PS50929"/>
    </source>
</evidence>
<dbReference type="PROSITE" id="PS00211">
    <property type="entry name" value="ABC_TRANSPORTER_1"/>
    <property type="match status" value="1"/>
</dbReference>
<dbReference type="CDD" id="cd18569">
    <property type="entry name" value="ABC_6TM_NHLM_bacteriocin"/>
    <property type="match status" value="1"/>
</dbReference>
<dbReference type="InterPro" id="IPR003439">
    <property type="entry name" value="ABC_transporter-like_ATP-bd"/>
</dbReference>
<sequence>MIWPFRQRRRTPTIIVSDPKESGAAALTSLLAFHGRWVPLEEINAHYRSSRDAGSPKLLLEVARRQDLEGEAHQTDIEGLRRLPHPAIILWKFQSFVLLERITRRGVRINDPRSGPRKLSRSEFERGYCGIALLLRPGRGFQTRGQAPSLAVSLASRLKGSQGSVLLIVLASLLLIVPQVSIPLFAKVFVDRIMIEGRQTWLAPLILAMAVAFLIQFGLTWLRQSFLARLEIKLALVSSGKFFWHVLRLPTSFFTHHYAGDLSARVVSNDRIASLLSGELATAFVGLLTMVFFGAIMLLFDVTLTIVSVGVAILSTIVIVTTKRIRTDTSMKLAEDHARVLASTVFGVSVIETLKANGTEHDYFARWAGQEANAVNSRYRAGGIQIVVWAGPLLLISLSRITVLGLGSWQVMNGLLSVGDLIAYQLLSAQFFDPLARIIQMGQQIQEVSADIKRLEDVHQHPLDRQIVLTELDSSDDGPEDEREQQEPPSRVRRPSGYVELRDVTFGYSYFDPPLIEGFSLVLTPGRRVALVGSSGSGKSTIGKLIAGLLDPWSGSVLIDGKPRSAWKRDILSSSLAMVDQEISLYEGTIRENLTLWDETISEEAMVRASQDACIHDEIAGRQHGYDSHVEAGGRNFSGGQRQRLEIARALVVDPTMLVLDEATSALDPITEQRVNDRLRQRGSTSIIVAHRLSTIRDADEIILLERGRVVERGSHDELVARDGAYVELIKSD</sequence>
<keyword evidence="4 12" id="KW-0812">Transmembrane</keyword>
<keyword evidence="8 12" id="KW-1133">Transmembrane helix</keyword>
<dbReference type="Proteomes" id="UP000317093">
    <property type="component" value="Chromosome"/>
</dbReference>
<dbReference type="GO" id="GO:0006508">
    <property type="term" value="P:proteolysis"/>
    <property type="evidence" value="ECO:0007669"/>
    <property type="project" value="InterPro"/>
</dbReference>
<dbReference type="GO" id="GO:0140359">
    <property type="term" value="F:ABC-type transporter activity"/>
    <property type="evidence" value="ECO:0007669"/>
    <property type="project" value="InterPro"/>
</dbReference>
<dbReference type="GO" id="GO:0008233">
    <property type="term" value="F:peptidase activity"/>
    <property type="evidence" value="ECO:0007669"/>
    <property type="project" value="InterPro"/>
</dbReference>
<evidence type="ECO:0000256" key="12">
    <source>
        <dbReference type="SAM" id="Phobius"/>
    </source>
</evidence>
<dbReference type="Gene3D" id="1.20.1560.10">
    <property type="entry name" value="ABC transporter type 1, transmembrane domain"/>
    <property type="match status" value="1"/>
</dbReference>
<dbReference type="SUPFAM" id="SSF52540">
    <property type="entry name" value="P-loop containing nucleoside triphosphate hydrolases"/>
    <property type="match status" value="1"/>
</dbReference>
<dbReference type="InterPro" id="IPR011527">
    <property type="entry name" value="ABC1_TM_dom"/>
</dbReference>
<dbReference type="PANTHER" id="PTHR24221:SF654">
    <property type="entry name" value="ATP-BINDING CASSETTE SUB-FAMILY B MEMBER 6"/>
    <property type="match status" value="1"/>
</dbReference>
<evidence type="ECO:0000256" key="7">
    <source>
        <dbReference type="ARBA" id="ARBA00022927"/>
    </source>
</evidence>
<keyword evidence="2" id="KW-0813">Transport</keyword>
<name>A0A518BAG5_9BACT</name>
<evidence type="ECO:0000256" key="10">
    <source>
        <dbReference type="ARBA" id="ARBA00043264"/>
    </source>
</evidence>
<dbReference type="NCBIfam" id="TIGR03796">
    <property type="entry name" value="NHLM_micro_ABC1"/>
    <property type="match status" value="1"/>
</dbReference>
<dbReference type="KEGG" id="knv:Pan216_48610"/>
<dbReference type="FunFam" id="3.40.50.300:FF:000299">
    <property type="entry name" value="ABC transporter ATP-binding protein/permease"/>
    <property type="match status" value="1"/>
</dbReference>
<proteinExistence type="predicted"/>
<dbReference type="InterPro" id="IPR022514">
    <property type="entry name" value="NHPM_micro_ABC1"/>
</dbReference>
<dbReference type="InterPro" id="IPR027417">
    <property type="entry name" value="P-loop_NTPase"/>
</dbReference>
<dbReference type="GO" id="GO:0016887">
    <property type="term" value="F:ATP hydrolysis activity"/>
    <property type="evidence" value="ECO:0007669"/>
    <property type="project" value="InterPro"/>
</dbReference>
<keyword evidence="3" id="KW-1003">Cell membrane</keyword>
<dbReference type="GO" id="GO:0015031">
    <property type="term" value="P:protein transport"/>
    <property type="evidence" value="ECO:0007669"/>
    <property type="project" value="UniProtKB-KW"/>
</dbReference>
<feature type="transmembrane region" description="Helical" evidence="12">
    <location>
        <begin position="306"/>
        <end position="322"/>
    </location>
</feature>
<keyword evidence="5" id="KW-0547">Nucleotide-binding</keyword>
<dbReference type="InterPro" id="IPR039421">
    <property type="entry name" value="Type_1_exporter"/>
</dbReference>
<dbReference type="Gene3D" id="3.90.70.10">
    <property type="entry name" value="Cysteine proteinases"/>
    <property type="match status" value="1"/>
</dbReference>
<dbReference type="InterPro" id="IPR003593">
    <property type="entry name" value="AAA+_ATPase"/>
</dbReference>
<dbReference type="GO" id="GO:0005524">
    <property type="term" value="F:ATP binding"/>
    <property type="evidence" value="ECO:0007669"/>
    <property type="project" value="UniProtKB-KW"/>
</dbReference>
<evidence type="ECO:0000256" key="6">
    <source>
        <dbReference type="ARBA" id="ARBA00022840"/>
    </source>
</evidence>
<organism evidence="16 17">
    <name type="scientific">Kolteria novifilia</name>
    <dbReference type="NCBI Taxonomy" id="2527975"/>
    <lineage>
        <taxon>Bacteria</taxon>
        <taxon>Pseudomonadati</taxon>
        <taxon>Planctomycetota</taxon>
        <taxon>Planctomycetia</taxon>
        <taxon>Kolteriales</taxon>
        <taxon>Kolteriaceae</taxon>
        <taxon>Kolteria</taxon>
    </lineage>
</organism>